<keyword evidence="2" id="KW-1185">Reference proteome</keyword>
<accession>A0AAN9LBV8</accession>
<gene>
    <name evidence="1" type="ORF">VNO80_28625</name>
</gene>
<sequence>MKIAKLSSEASPLHYLKWNNNSSLLNNTYLHIIYSKQKLQSDYKSSHSLIHQALYQIHIVIKTNSNNHLHRDVTTFHLFILSKRMINITIKVTIGVKQFHIIVQSQIYNFLHFYGNYRVKDDLRLIEQCKSVVHRFNATIKL</sequence>
<protein>
    <submittedName>
        <fullName evidence="1">Uncharacterized protein</fullName>
    </submittedName>
</protein>
<evidence type="ECO:0000313" key="2">
    <source>
        <dbReference type="Proteomes" id="UP001374584"/>
    </source>
</evidence>
<dbReference type="AlphaFoldDB" id="A0AAN9LBV8"/>
<comment type="caution">
    <text evidence="1">The sequence shown here is derived from an EMBL/GenBank/DDBJ whole genome shotgun (WGS) entry which is preliminary data.</text>
</comment>
<dbReference type="Proteomes" id="UP001374584">
    <property type="component" value="Unassembled WGS sequence"/>
</dbReference>
<proteinExistence type="predicted"/>
<evidence type="ECO:0000313" key="1">
    <source>
        <dbReference type="EMBL" id="KAK7331882.1"/>
    </source>
</evidence>
<reference evidence="1 2" key="1">
    <citation type="submission" date="2024-01" db="EMBL/GenBank/DDBJ databases">
        <title>The genomes of 5 underutilized Papilionoideae crops provide insights into root nodulation and disease resistanc.</title>
        <authorList>
            <person name="Jiang F."/>
        </authorList>
    </citation>
    <scope>NUCLEOTIDE SEQUENCE [LARGE SCALE GENOMIC DNA]</scope>
    <source>
        <strain evidence="1">JINMINGXINNONG_FW02</strain>
        <tissue evidence="1">Leaves</tissue>
    </source>
</reference>
<name>A0AAN9LBV8_PHACN</name>
<organism evidence="1 2">
    <name type="scientific">Phaseolus coccineus</name>
    <name type="common">Scarlet runner bean</name>
    <name type="synonym">Phaseolus multiflorus</name>
    <dbReference type="NCBI Taxonomy" id="3886"/>
    <lineage>
        <taxon>Eukaryota</taxon>
        <taxon>Viridiplantae</taxon>
        <taxon>Streptophyta</taxon>
        <taxon>Embryophyta</taxon>
        <taxon>Tracheophyta</taxon>
        <taxon>Spermatophyta</taxon>
        <taxon>Magnoliopsida</taxon>
        <taxon>eudicotyledons</taxon>
        <taxon>Gunneridae</taxon>
        <taxon>Pentapetalae</taxon>
        <taxon>rosids</taxon>
        <taxon>fabids</taxon>
        <taxon>Fabales</taxon>
        <taxon>Fabaceae</taxon>
        <taxon>Papilionoideae</taxon>
        <taxon>50 kb inversion clade</taxon>
        <taxon>NPAAA clade</taxon>
        <taxon>indigoferoid/millettioid clade</taxon>
        <taxon>Phaseoleae</taxon>
        <taxon>Phaseolus</taxon>
    </lineage>
</organism>
<dbReference type="EMBL" id="JAYMYR010000011">
    <property type="protein sequence ID" value="KAK7331882.1"/>
    <property type="molecule type" value="Genomic_DNA"/>
</dbReference>